<evidence type="ECO:0000313" key="3">
    <source>
        <dbReference type="EMBL" id="SUN63049.1"/>
    </source>
</evidence>
<dbReference type="InterPro" id="IPR040051">
    <property type="entry name" value="SECISBP2"/>
</dbReference>
<proteinExistence type="predicted"/>
<evidence type="ECO:0000313" key="4">
    <source>
        <dbReference type="Proteomes" id="UP000254924"/>
    </source>
</evidence>
<name>A0A380KEL6_9STRE</name>
<dbReference type="GO" id="GO:0035368">
    <property type="term" value="F:selenocysteine insertion sequence binding"/>
    <property type="evidence" value="ECO:0007669"/>
    <property type="project" value="InterPro"/>
</dbReference>
<feature type="signal peptide" evidence="2">
    <location>
        <begin position="1"/>
        <end position="26"/>
    </location>
</feature>
<dbReference type="InterPro" id="IPR027607">
    <property type="entry name" value="Surf_Exclu_SEC10/PgrA"/>
</dbReference>
<feature type="coiled-coil region" evidence="1">
    <location>
        <begin position="518"/>
        <end position="740"/>
    </location>
</feature>
<accession>A0A380KEL6</accession>
<feature type="coiled-coil region" evidence="1">
    <location>
        <begin position="135"/>
        <end position="183"/>
    </location>
</feature>
<feature type="chain" id="PRO_5016796708" evidence="2">
    <location>
        <begin position="27"/>
        <end position="858"/>
    </location>
</feature>
<keyword evidence="2" id="KW-0732">Signal</keyword>
<dbReference type="GO" id="GO:0003730">
    <property type="term" value="F:mRNA 3'-UTR binding"/>
    <property type="evidence" value="ECO:0007669"/>
    <property type="project" value="TreeGrafter"/>
</dbReference>
<dbReference type="GO" id="GO:0043021">
    <property type="term" value="F:ribonucleoprotein complex binding"/>
    <property type="evidence" value="ECO:0007669"/>
    <property type="project" value="TreeGrafter"/>
</dbReference>
<dbReference type="PANTHER" id="PTHR13284:SF4">
    <property type="entry name" value="C2H2-TYPE DOMAIN-CONTAINING PROTEIN"/>
    <property type="match status" value="1"/>
</dbReference>
<organism evidence="3 4">
    <name type="scientific">Streptococcus hyointestinalis</name>
    <dbReference type="NCBI Taxonomy" id="1337"/>
    <lineage>
        <taxon>Bacteria</taxon>
        <taxon>Bacillati</taxon>
        <taxon>Bacillota</taxon>
        <taxon>Bacilli</taxon>
        <taxon>Lactobacillales</taxon>
        <taxon>Streptococcaceae</taxon>
        <taxon>Streptococcus</taxon>
    </lineage>
</organism>
<dbReference type="AlphaFoldDB" id="A0A380KEL6"/>
<dbReference type="GO" id="GO:1990904">
    <property type="term" value="C:ribonucleoprotein complex"/>
    <property type="evidence" value="ECO:0007669"/>
    <property type="project" value="TreeGrafter"/>
</dbReference>
<dbReference type="PANTHER" id="PTHR13284">
    <property type="entry name" value="GH01354P"/>
    <property type="match status" value="1"/>
</dbReference>
<reference evidence="3 4" key="1">
    <citation type="submission" date="2018-06" db="EMBL/GenBank/DDBJ databases">
        <authorList>
            <consortium name="Pathogen Informatics"/>
            <person name="Doyle S."/>
        </authorList>
    </citation>
    <scope>NUCLEOTIDE SEQUENCE [LARGE SCALE GENOMIC DNA]</scope>
    <source>
        <strain evidence="3 4">NCTC12224</strain>
    </source>
</reference>
<evidence type="ECO:0000256" key="2">
    <source>
        <dbReference type="SAM" id="SignalP"/>
    </source>
</evidence>
<dbReference type="OrthoDB" id="2205263at2"/>
<dbReference type="Gene3D" id="1.10.287.1490">
    <property type="match status" value="1"/>
</dbReference>
<dbReference type="Proteomes" id="UP000254924">
    <property type="component" value="Unassembled WGS sequence"/>
</dbReference>
<sequence length="858" mass="90847">MKKAVTVIGGATIVLGAAGFTSNVQADEVTTQETTVQEAQQATPVTQEQLASAKSDVDTATEAVTNAQAEVVKAQEVVTQKQAEVDSAQSDVAIAEENVAKATPEAIQQAEKAITATTDEIATNSQAISDAKETEATAKEAVAAQERAVNQAQDRVSKAQTAVDSAQESVDQAQAILDGTNAQAVYDKAESTQKQVDADREVVKKAQATLTAAQAADAKRAQAIDAAEKAQTTAQADLDTKVEALSQVNTKATETANTLLSKQEAFTKAENDYEAINTITLSDDYVKYMKIAYEAGSWDSSLGKWVHKYADEERREANKKLLALGDGLDAIHRYKSNPNDAKIAIDITNLTSEQKQELALFAADLSNQVRKQMGTDPVDVTNSSVDMGWTQAAYYSTKFKTMWEMDHDTSKIKAEYGLKWVDEDLAGNWTNVSTMDGAKKAIYYAYTQWLFANNESLHASSIVGVRNSEEGADNHIGIGIAVLSDGSTLVNYNNASSVGIPASNTSFSTTPIENTKTVEAITASYNQAKEELAQATSANAQAQDAKVKAQQAVQSAQDTLDAAKAALASAKAVAVQTSSAQEKLDQANTKLAESIKANDAAQAAVASLTADIKTKKANLEAAKAVLVEKQEVLDSATAAYNAEVAKLTNLKASFEAATQAVADLEAKAQNLIAQLTSEKQALSDLKNAPELLKQAQAKLATAQAALKASKEVLAEKETLLAELEATQAEKEALYNSLSAAYDKQVEVERQAELAKQKAAIEAQGKVAVPVVNEKGQVVGFMADEVPSVKQAQTVAKPAVHQATAQVATTSLAAKAKPSTAQASTLPTTGDDYSRNALSIAVGSFLIAIGLFGTRRKHH</sequence>
<keyword evidence="1" id="KW-0175">Coiled coil</keyword>
<protein>
    <submittedName>
        <fullName evidence="3">Transposon related peptidoglycan linked protein (LPXTG motif)</fullName>
    </submittedName>
</protein>
<keyword evidence="4" id="KW-1185">Reference proteome</keyword>
<dbReference type="NCBIfam" id="TIGR04320">
    <property type="entry name" value="Surf_Exclu_PgrA"/>
    <property type="match status" value="1"/>
</dbReference>
<feature type="coiled-coil region" evidence="1">
    <location>
        <begin position="50"/>
        <end position="98"/>
    </location>
</feature>
<gene>
    <name evidence="3" type="ORF">NCTC12224_02211</name>
</gene>
<evidence type="ECO:0000256" key="1">
    <source>
        <dbReference type="SAM" id="Coils"/>
    </source>
</evidence>
<dbReference type="EMBL" id="UHFN01000007">
    <property type="protein sequence ID" value="SUN63049.1"/>
    <property type="molecule type" value="Genomic_DNA"/>
</dbReference>